<evidence type="ECO:0000313" key="3">
    <source>
        <dbReference type="Proteomes" id="UP000266188"/>
    </source>
</evidence>
<dbReference type="STRING" id="2070753.A0A3A2ZJX4"/>
<protein>
    <submittedName>
        <fullName evidence="2">Uncharacterized protein</fullName>
    </submittedName>
</protein>
<feature type="region of interest" description="Disordered" evidence="1">
    <location>
        <begin position="91"/>
        <end position="267"/>
    </location>
</feature>
<feature type="compositionally biased region" description="Low complexity" evidence="1">
    <location>
        <begin position="213"/>
        <end position="229"/>
    </location>
</feature>
<proteinExistence type="predicted"/>
<sequence length="283" mass="30930">MSSSSVEIANSHVDDRNHFLQRSASYNHLPKLSVSEPRRPEFRRTFSDLSPTQTEFPLKEDVAAGKDILRRTSQRSKEKHAIAVSRFTVSADELNGTANSESQDTVVKVPETRPPEPVARPSKAQSMSGRLASLARKPWISNADSRSPSPSAKSAKHRSLPSDDESPTRSQSSSPRSAPESDGMVPSRRRTVLYKRPRRPVIAVVAKSQEDNPSSPSSPSTQSPRSKGSMENLSSLHVSTPVLPARPKAAASATPSVSSGLEQPQRKDELWAAFRGLEADYQK</sequence>
<keyword evidence="3" id="KW-1185">Reference proteome</keyword>
<dbReference type="Proteomes" id="UP000266188">
    <property type="component" value="Unassembled WGS sequence"/>
</dbReference>
<reference evidence="3" key="1">
    <citation type="submission" date="2017-02" db="EMBL/GenBank/DDBJ databases">
        <authorList>
            <person name="Tafer H."/>
            <person name="Lopandic K."/>
        </authorList>
    </citation>
    <scope>NUCLEOTIDE SEQUENCE [LARGE SCALE GENOMIC DNA]</scope>
    <source>
        <strain evidence="3">CBS 366.77</strain>
    </source>
</reference>
<comment type="caution">
    <text evidence="2">The sequence shown here is derived from an EMBL/GenBank/DDBJ whole genome shotgun (WGS) entry which is preliminary data.</text>
</comment>
<dbReference type="AlphaFoldDB" id="A0A3A2ZJX4"/>
<feature type="compositionally biased region" description="Low complexity" evidence="1">
    <location>
        <begin position="168"/>
        <end position="182"/>
    </location>
</feature>
<feature type="region of interest" description="Disordered" evidence="1">
    <location>
        <begin position="1"/>
        <end position="39"/>
    </location>
</feature>
<accession>A0A3A2ZJX4</accession>
<feature type="compositionally biased region" description="Polar residues" evidence="1">
    <location>
        <begin position="253"/>
        <end position="262"/>
    </location>
</feature>
<organism evidence="2 3">
    <name type="scientific">Aspergillus sclerotialis</name>
    <dbReference type="NCBI Taxonomy" id="2070753"/>
    <lineage>
        <taxon>Eukaryota</taxon>
        <taxon>Fungi</taxon>
        <taxon>Dikarya</taxon>
        <taxon>Ascomycota</taxon>
        <taxon>Pezizomycotina</taxon>
        <taxon>Eurotiomycetes</taxon>
        <taxon>Eurotiomycetidae</taxon>
        <taxon>Eurotiales</taxon>
        <taxon>Aspergillaceae</taxon>
        <taxon>Aspergillus</taxon>
        <taxon>Aspergillus subgen. Polypaecilum</taxon>
    </lineage>
</organism>
<evidence type="ECO:0000313" key="2">
    <source>
        <dbReference type="EMBL" id="RJE23509.1"/>
    </source>
</evidence>
<dbReference type="EMBL" id="MVGC01000117">
    <property type="protein sequence ID" value="RJE23509.1"/>
    <property type="molecule type" value="Genomic_DNA"/>
</dbReference>
<evidence type="ECO:0000256" key="1">
    <source>
        <dbReference type="SAM" id="MobiDB-lite"/>
    </source>
</evidence>
<dbReference type="PANTHER" id="PTHR37988">
    <property type="entry name" value="UPF0592 MEMBRANE PROTEIN C7D4.03C"/>
    <property type="match status" value="1"/>
</dbReference>
<name>A0A3A2ZJX4_9EURO</name>
<dbReference type="PANTHER" id="PTHR37988:SF1">
    <property type="entry name" value="UPF0592 MEMBRANE PROTEIN C7D4.03C"/>
    <property type="match status" value="1"/>
</dbReference>
<feature type="compositionally biased region" description="Basic residues" evidence="1">
    <location>
        <begin position="187"/>
        <end position="199"/>
    </location>
</feature>
<gene>
    <name evidence="2" type="ORF">PHISCL_04133</name>
</gene>
<feature type="compositionally biased region" description="Polar residues" evidence="1">
    <location>
        <begin position="96"/>
        <end position="105"/>
    </location>
</feature>